<name>A0A512IH59_9MICC</name>
<comment type="caution">
    <text evidence="2">The sequence shown here is derived from an EMBL/GenBank/DDBJ whole genome shotgun (WGS) entry which is preliminary data.</text>
</comment>
<dbReference type="PANTHER" id="PTHR37291">
    <property type="entry name" value="5-METHYLCYTOSINE-SPECIFIC RESTRICTION ENZYME B"/>
    <property type="match status" value="1"/>
</dbReference>
<dbReference type="SMART" id="SM00382">
    <property type="entry name" value="AAA"/>
    <property type="match status" value="1"/>
</dbReference>
<feature type="domain" description="AAA+ ATPase" evidence="1">
    <location>
        <begin position="314"/>
        <end position="491"/>
    </location>
</feature>
<dbReference type="InterPro" id="IPR003593">
    <property type="entry name" value="AAA+_ATPase"/>
</dbReference>
<sequence>MTEVATTETADHAEISPDDPFSWVPFYEAVATRLFEYQEDRPALATMYRTIWSDAGYKVHQDRYSDGTVGPVRDMCPFTFMWMFNRGNRRARIATNVRERLGIDAPAPMSFAGASVTHFHQAWWFQYEKDRKDQIELFWHVFSAGCAWANDLNDSTREGEFRNALASVLRGTNLGWRVATGLFRARPHVFYPLEKSHVNLAREIFGLEVPGPKTASAVDAYVDLLRQVQEYVSSPDAEHPNIAAMSHDAEKRWPSVNKEKKFQVPETRVTSVIAEAEAHSNPDGDSGYGIEHLIADGCFLPRSEIQSVLHTLRHKKNVILQGAPGTGKTWLAQRLGWILAGERRSDTVRVVQFHPNTSYEDFVRGYRPQATRDGAAGLALKDGPFLRLADRARVDVDLDHVMVIEEINRGNPARSLGEMLTLIEASKRSEEHAMSLTYSREIEDEEDEEVVWLPPNLHVVGTMNIADRSLALVDLALRRRFSFITVEPQLNEAWMQWTTARISSRGVDAGRFVRVVKAGIEELNEQIRTDPSLGPNFVIGHSFVTPVDVVDDAWGWFHEQVETSIRPLLHEYWFDNPERADEASDRLLAARA</sequence>
<dbReference type="SUPFAM" id="SSF52540">
    <property type="entry name" value="P-loop containing nucleoside triphosphate hydrolases"/>
    <property type="match status" value="1"/>
</dbReference>
<protein>
    <submittedName>
        <fullName evidence="2">ATPase AAA</fullName>
    </submittedName>
</protein>
<dbReference type="Gene3D" id="3.40.50.300">
    <property type="entry name" value="P-loop containing nucleotide triphosphate hydrolases"/>
    <property type="match status" value="1"/>
</dbReference>
<dbReference type="AlphaFoldDB" id="A0A512IH59"/>
<dbReference type="EMBL" id="BJZS01000102">
    <property type="protein sequence ID" value="GEO96997.1"/>
    <property type="molecule type" value="Genomic_DNA"/>
</dbReference>
<evidence type="ECO:0000313" key="3">
    <source>
        <dbReference type="Proteomes" id="UP000321103"/>
    </source>
</evidence>
<keyword evidence="3" id="KW-1185">Reference proteome</keyword>
<dbReference type="STRING" id="388357.GCA_001580365_02344"/>
<evidence type="ECO:0000259" key="1">
    <source>
        <dbReference type="SMART" id="SM00382"/>
    </source>
</evidence>
<dbReference type="InterPro" id="IPR052934">
    <property type="entry name" value="Methyl-DNA_Rec/Restrict_Enz"/>
</dbReference>
<accession>A0A512IH59</accession>
<dbReference type="Pfam" id="PF07728">
    <property type="entry name" value="AAA_5"/>
    <property type="match status" value="1"/>
</dbReference>
<dbReference type="InterPro" id="IPR027417">
    <property type="entry name" value="P-loop_NTPase"/>
</dbReference>
<reference evidence="2 3" key="1">
    <citation type="submission" date="2019-07" db="EMBL/GenBank/DDBJ databases">
        <title>Whole genome shotgun sequence of Kocuria turfanensis NBRC 107627.</title>
        <authorList>
            <person name="Hosoyama A."/>
            <person name="Uohara A."/>
            <person name="Ohji S."/>
            <person name="Ichikawa N."/>
        </authorList>
    </citation>
    <scope>NUCLEOTIDE SEQUENCE [LARGE SCALE GENOMIC DNA]</scope>
    <source>
        <strain evidence="2 3">NBRC 107627</strain>
    </source>
</reference>
<proteinExistence type="predicted"/>
<dbReference type="CDD" id="cd00009">
    <property type="entry name" value="AAA"/>
    <property type="match status" value="1"/>
</dbReference>
<gene>
    <name evidence="2" type="ORF">KTU01_31200</name>
</gene>
<dbReference type="InterPro" id="IPR011704">
    <property type="entry name" value="ATPase_dyneun-rel_AAA"/>
</dbReference>
<organism evidence="2 3">
    <name type="scientific">Kocuria turfanensis</name>
    <dbReference type="NCBI Taxonomy" id="388357"/>
    <lineage>
        <taxon>Bacteria</taxon>
        <taxon>Bacillati</taxon>
        <taxon>Actinomycetota</taxon>
        <taxon>Actinomycetes</taxon>
        <taxon>Micrococcales</taxon>
        <taxon>Micrococcaceae</taxon>
        <taxon>Kocuria</taxon>
    </lineage>
</organism>
<dbReference type="Proteomes" id="UP000321103">
    <property type="component" value="Unassembled WGS sequence"/>
</dbReference>
<evidence type="ECO:0000313" key="2">
    <source>
        <dbReference type="EMBL" id="GEO96997.1"/>
    </source>
</evidence>
<dbReference type="GO" id="GO:0005524">
    <property type="term" value="F:ATP binding"/>
    <property type="evidence" value="ECO:0007669"/>
    <property type="project" value="InterPro"/>
</dbReference>
<dbReference type="PANTHER" id="PTHR37291:SF1">
    <property type="entry name" value="TYPE IV METHYL-DIRECTED RESTRICTION ENZYME ECOKMCRB SUBUNIT"/>
    <property type="match status" value="1"/>
</dbReference>
<dbReference type="GO" id="GO:0016887">
    <property type="term" value="F:ATP hydrolysis activity"/>
    <property type="evidence" value="ECO:0007669"/>
    <property type="project" value="InterPro"/>
</dbReference>